<feature type="region of interest" description="Disordered" evidence="1">
    <location>
        <begin position="21"/>
        <end position="62"/>
    </location>
</feature>
<organism evidence="3 4">
    <name type="scientific">Glossina palpalis gambiensis</name>
    <dbReference type="NCBI Taxonomy" id="67801"/>
    <lineage>
        <taxon>Eukaryota</taxon>
        <taxon>Metazoa</taxon>
        <taxon>Ecdysozoa</taxon>
        <taxon>Arthropoda</taxon>
        <taxon>Hexapoda</taxon>
        <taxon>Insecta</taxon>
        <taxon>Pterygota</taxon>
        <taxon>Neoptera</taxon>
        <taxon>Endopterygota</taxon>
        <taxon>Diptera</taxon>
        <taxon>Brachycera</taxon>
        <taxon>Muscomorpha</taxon>
        <taxon>Hippoboscoidea</taxon>
        <taxon>Glossinidae</taxon>
        <taxon>Glossina</taxon>
    </lineage>
</organism>
<name>A0A1B0C2K8_9MUSC</name>
<feature type="compositionally biased region" description="Basic and acidic residues" evidence="1">
    <location>
        <begin position="103"/>
        <end position="120"/>
    </location>
</feature>
<dbReference type="InterPro" id="IPR013087">
    <property type="entry name" value="Znf_C2H2_type"/>
</dbReference>
<dbReference type="PROSITE" id="PS00028">
    <property type="entry name" value="ZINC_FINGER_C2H2_1"/>
    <property type="match status" value="1"/>
</dbReference>
<dbReference type="VEuPathDB" id="VectorBase:GPPI047439"/>
<evidence type="ECO:0000259" key="2">
    <source>
        <dbReference type="PROSITE" id="PS00028"/>
    </source>
</evidence>
<feature type="region of interest" description="Disordered" evidence="1">
    <location>
        <begin position="103"/>
        <end position="124"/>
    </location>
</feature>
<keyword evidence="4" id="KW-1185">Reference proteome</keyword>
<feature type="compositionally biased region" description="Low complexity" evidence="1">
    <location>
        <begin position="25"/>
        <end position="40"/>
    </location>
</feature>
<evidence type="ECO:0000313" key="3">
    <source>
        <dbReference type="EnsemblMetazoa" id="GPPI047439-PA"/>
    </source>
</evidence>
<accession>A0A1B0C2K8</accession>
<reference evidence="4" key="1">
    <citation type="submission" date="2015-01" db="EMBL/GenBank/DDBJ databases">
        <authorList>
            <person name="Aksoy S."/>
            <person name="Warren W."/>
            <person name="Wilson R.K."/>
        </authorList>
    </citation>
    <scope>NUCLEOTIDE SEQUENCE [LARGE SCALE GENOMIC DNA]</scope>
    <source>
        <strain evidence="4">IAEA</strain>
    </source>
</reference>
<reference evidence="3" key="2">
    <citation type="submission" date="2020-05" db="UniProtKB">
        <authorList>
            <consortium name="EnsemblMetazoa"/>
        </authorList>
    </citation>
    <scope>IDENTIFICATION</scope>
    <source>
        <strain evidence="3">IAEA</strain>
    </source>
</reference>
<dbReference type="AlphaFoldDB" id="A0A1B0C2K8"/>
<dbReference type="EMBL" id="JXJN01024571">
    <property type="status" value="NOT_ANNOTATED_CDS"/>
    <property type="molecule type" value="Genomic_DNA"/>
</dbReference>
<feature type="domain" description="C2H2-type" evidence="2">
    <location>
        <begin position="198"/>
        <end position="219"/>
    </location>
</feature>
<proteinExistence type="predicted"/>
<dbReference type="EnsemblMetazoa" id="GPPI047439-RA">
    <property type="protein sequence ID" value="GPPI047439-PA"/>
    <property type="gene ID" value="GPPI047439"/>
</dbReference>
<evidence type="ECO:0000313" key="4">
    <source>
        <dbReference type="Proteomes" id="UP000092460"/>
    </source>
</evidence>
<sequence length="225" mass="24256">MAFLAKAGAVLIVAGHSVKLGSKNSTPTAKAAAKGTRASAVPKISHTPDPMATSSSRHDQTKTLERTIAVRTARTTPLATGDKAAKAATTRSDIPRPKYVTQEKVRDATARSARAYKESKSGTPEPRSKIVVIAEIPITGLAHAPTNTKKLTIDSERQIVSDYRLDSMSNDDNDVCSLAEDVVKEDLKLPQALLAVRCDICDKVYDNAVALKIHKTYTHMLANMY</sequence>
<evidence type="ECO:0000256" key="1">
    <source>
        <dbReference type="SAM" id="MobiDB-lite"/>
    </source>
</evidence>
<protein>
    <recommendedName>
        <fullName evidence="2">C2H2-type domain-containing protein</fullName>
    </recommendedName>
</protein>
<dbReference type="Proteomes" id="UP000092460">
    <property type="component" value="Unassembled WGS sequence"/>
</dbReference>